<keyword evidence="6" id="KW-0482">Metalloprotease</keyword>
<dbReference type="InterPro" id="IPR020891">
    <property type="entry name" value="UPF0758_CS"/>
</dbReference>
<evidence type="ECO:0000313" key="9">
    <source>
        <dbReference type="EMBL" id="UWP59441.1"/>
    </source>
</evidence>
<dbReference type="Proteomes" id="UP001060164">
    <property type="component" value="Chromosome"/>
</dbReference>
<evidence type="ECO:0000256" key="5">
    <source>
        <dbReference type="ARBA" id="ARBA00022833"/>
    </source>
</evidence>
<dbReference type="Pfam" id="PF20582">
    <property type="entry name" value="UPF0758_N"/>
    <property type="match status" value="1"/>
</dbReference>
<dbReference type="EMBL" id="CP102290">
    <property type="protein sequence ID" value="UWP59441.1"/>
    <property type="molecule type" value="Genomic_DNA"/>
</dbReference>
<accession>A0ABY5VGP2</accession>
<evidence type="ECO:0000256" key="4">
    <source>
        <dbReference type="ARBA" id="ARBA00022801"/>
    </source>
</evidence>
<keyword evidence="10" id="KW-1185">Reference proteome</keyword>
<protein>
    <submittedName>
        <fullName evidence="9">DNA repair protein RadC</fullName>
    </submittedName>
</protein>
<sequence length="234" mass="26155">MRKHQTIKKLPVESRPYEKFRLHGAQSLTDAELLAIILRSGTHGTSSIELAQHLLTLSKGHEGLLGLHHLSIAQLMEVKGIGDVKAVQVKCIGELSRRIAKGASSPVLDFKNPDTIADYYMEDLRHQEQEVLLCMMLDTKNHFLGDVQVSKGTVNASLISPREIFLSALQFHAVHIILVHNHPSGNPRPSSEDVLITRRIREAGELLGIYLLDHIIIGDRRYISLCQEGMIQRA</sequence>
<keyword evidence="4" id="KW-0378">Hydrolase</keyword>
<proteinExistence type="inferred from homology"/>
<dbReference type="RefSeq" id="WP_028529748.1">
    <property type="nucleotide sequence ID" value="NZ_CABLBR010000032.1"/>
</dbReference>
<dbReference type="PROSITE" id="PS01302">
    <property type="entry name" value="UPF0758"/>
    <property type="match status" value="1"/>
</dbReference>
<dbReference type="Gene3D" id="3.40.140.10">
    <property type="entry name" value="Cytidine Deaminase, domain 2"/>
    <property type="match status" value="1"/>
</dbReference>
<dbReference type="InterPro" id="IPR037518">
    <property type="entry name" value="MPN"/>
</dbReference>
<comment type="similarity">
    <text evidence="1 7">Belongs to the UPF0758 family.</text>
</comment>
<name>A0ABY5VGP2_9FIRM</name>
<reference evidence="9" key="1">
    <citation type="journal article" date="2022" name="Cell">
        <title>Design, construction, and in vivo augmentation of a complex gut microbiome.</title>
        <authorList>
            <person name="Cheng A.G."/>
            <person name="Ho P.Y."/>
            <person name="Aranda-Diaz A."/>
            <person name="Jain S."/>
            <person name="Yu F.B."/>
            <person name="Meng X."/>
            <person name="Wang M."/>
            <person name="Iakiviak M."/>
            <person name="Nagashima K."/>
            <person name="Zhao A."/>
            <person name="Murugkar P."/>
            <person name="Patil A."/>
            <person name="Atabakhsh K."/>
            <person name="Weakley A."/>
            <person name="Yan J."/>
            <person name="Brumbaugh A.R."/>
            <person name="Higginbottom S."/>
            <person name="Dimas A."/>
            <person name="Shiver A.L."/>
            <person name="Deutschbauer A."/>
            <person name="Neff N."/>
            <person name="Sonnenburg J.L."/>
            <person name="Huang K.C."/>
            <person name="Fischbach M.A."/>
        </authorList>
    </citation>
    <scope>NUCLEOTIDE SEQUENCE</scope>
    <source>
        <strain evidence="9">DSM 19829</strain>
    </source>
</reference>
<dbReference type="InterPro" id="IPR046778">
    <property type="entry name" value="UPF0758_N"/>
</dbReference>
<evidence type="ECO:0000256" key="6">
    <source>
        <dbReference type="ARBA" id="ARBA00023049"/>
    </source>
</evidence>
<dbReference type="NCBIfam" id="NF000642">
    <property type="entry name" value="PRK00024.1"/>
    <property type="match status" value="1"/>
</dbReference>
<dbReference type="PANTHER" id="PTHR30471:SF3">
    <property type="entry name" value="UPF0758 PROTEIN YEES-RELATED"/>
    <property type="match status" value="1"/>
</dbReference>
<evidence type="ECO:0000256" key="1">
    <source>
        <dbReference type="ARBA" id="ARBA00010243"/>
    </source>
</evidence>
<keyword evidence="5" id="KW-0862">Zinc</keyword>
<dbReference type="NCBIfam" id="TIGR00608">
    <property type="entry name" value="radc"/>
    <property type="match status" value="1"/>
</dbReference>
<keyword evidence="2" id="KW-0645">Protease</keyword>
<keyword evidence="3" id="KW-0479">Metal-binding</keyword>
<evidence type="ECO:0000256" key="2">
    <source>
        <dbReference type="ARBA" id="ARBA00022670"/>
    </source>
</evidence>
<dbReference type="PROSITE" id="PS50249">
    <property type="entry name" value="MPN"/>
    <property type="match status" value="1"/>
</dbReference>
<evidence type="ECO:0000256" key="7">
    <source>
        <dbReference type="RuleBase" id="RU003797"/>
    </source>
</evidence>
<dbReference type="CDD" id="cd08071">
    <property type="entry name" value="MPN_DUF2466"/>
    <property type="match status" value="1"/>
</dbReference>
<dbReference type="InterPro" id="IPR001405">
    <property type="entry name" value="UPF0758"/>
</dbReference>
<dbReference type="InterPro" id="IPR025657">
    <property type="entry name" value="RadC_JAB"/>
</dbReference>
<evidence type="ECO:0000313" key="10">
    <source>
        <dbReference type="Proteomes" id="UP001060164"/>
    </source>
</evidence>
<gene>
    <name evidence="9" type="primary">radC</name>
    <name evidence="9" type="ORF">NQ502_19115</name>
</gene>
<evidence type="ECO:0000259" key="8">
    <source>
        <dbReference type="PROSITE" id="PS50249"/>
    </source>
</evidence>
<dbReference type="Pfam" id="PF04002">
    <property type="entry name" value="RadC"/>
    <property type="match status" value="1"/>
</dbReference>
<evidence type="ECO:0000256" key="3">
    <source>
        <dbReference type="ARBA" id="ARBA00022723"/>
    </source>
</evidence>
<feature type="domain" description="MPN" evidence="8">
    <location>
        <begin position="109"/>
        <end position="231"/>
    </location>
</feature>
<organism evidence="9 10">
    <name type="scientific">Ruminococcus gauvreauii</name>
    <dbReference type="NCBI Taxonomy" id="438033"/>
    <lineage>
        <taxon>Bacteria</taxon>
        <taxon>Bacillati</taxon>
        <taxon>Bacillota</taxon>
        <taxon>Clostridia</taxon>
        <taxon>Eubacteriales</taxon>
        <taxon>Oscillospiraceae</taxon>
        <taxon>Ruminococcus</taxon>
    </lineage>
</organism>
<dbReference type="PANTHER" id="PTHR30471">
    <property type="entry name" value="DNA REPAIR PROTEIN RADC"/>
    <property type="match status" value="1"/>
</dbReference>